<evidence type="ECO:0000256" key="1">
    <source>
        <dbReference type="ARBA" id="ARBA00022741"/>
    </source>
</evidence>
<dbReference type="GO" id="GO:0006270">
    <property type="term" value="P:DNA replication initiation"/>
    <property type="evidence" value="ECO:0007669"/>
    <property type="project" value="TreeGrafter"/>
</dbReference>
<dbReference type="Gene3D" id="3.40.50.300">
    <property type="entry name" value="P-loop containing nucleotide triphosphate hydrolases"/>
    <property type="match status" value="2"/>
</dbReference>
<dbReference type="CDD" id="cd18785">
    <property type="entry name" value="SF2_C"/>
    <property type="match status" value="1"/>
</dbReference>
<keyword evidence="3" id="KW-0238">DNA-binding</keyword>
<sequence length="439" mass="49749">MDEQNFWGRLVPLPTAEARALPTEHFQQQAAIEVGSSFLHCNRCQTDCEKSRNELPSGDYYCRTCLNLGRLDSSMQLVSQAEPNAFPPALNPLAWTGELTAQQRDCADQLQRGFQTHQDQLLWAVTGAGKTEISFPGIAWALQQGLRVAVAAPRVDVCGELYPRYQAVFPTIPIALLHGHTETGYVYRQLTICTTHQLLRFQAAFDVLILDEVDAFPYASNPMLEQAARRALKPMGSCLLMTATPSLRLQRKYQGRTAYLPRRFHGHPLPQIHWRVAVRWRRQLQQGKLPRILRSLIRTKVHAQQPFLLFVPRIRDLDPLDRYLHRHVAGPPCWETVYAGDQERISKVERMRNRKVLFLVTTTILERGVTFPGIDVIILGGDDRVFSVASLVQMAGRVGRKASRPTGQVDCIVSGYTKNVRRARRQIAQMNRKGARANV</sequence>
<feature type="domain" description="Helicase C-terminal" evidence="5">
    <location>
        <begin position="291"/>
        <end position="439"/>
    </location>
</feature>
<keyword evidence="1" id="KW-0547">Nucleotide-binding</keyword>
<dbReference type="InterPro" id="IPR027417">
    <property type="entry name" value="P-loop_NTPase"/>
</dbReference>
<keyword evidence="6" id="KW-0347">Helicase</keyword>
<dbReference type="GO" id="GO:0016787">
    <property type="term" value="F:hydrolase activity"/>
    <property type="evidence" value="ECO:0007669"/>
    <property type="project" value="InterPro"/>
</dbReference>
<dbReference type="Pfam" id="PF04851">
    <property type="entry name" value="ResIII"/>
    <property type="match status" value="1"/>
</dbReference>
<dbReference type="GO" id="GO:0006302">
    <property type="term" value="P:double-strand break repair"/>
    <property type="evidence" value="ECO:0007669"/>
    <property type="project" value="TreeGrafter"/>
</dbReference>
<evidence type="ECO:0000313" key="7">
    <source>
        <dbReference type="Proteomes" id="UP001055911"/>
    </source>
</evidence>
<organism evidence="6 7">
    <name type="scientific">Fructilactobacillus cliffordii</name>
    <dbReference type="NCBI Taxonomy" id="2940299"/>
    <lineage>
        <taxon>Bacteria</taxon>
        <taxon>Bacillati</taxon>
        <taxon>Bacillota</taxon>
        <taxon>Bacilli</taxon>
        <taxon>Lactobacillales</taxon>
        <taxon>Lactobacillaceae</taxon>
        <taxon>Fructilactobacillus</taxon>
    </lineage>
</organism>
<dbReference type="InterPro" id="IPR001650">
    <property type="entry name" value="Helicase_C-like"/>
</dbReference>
<dbReference type="AlphaFoldDB" id="A0A9Q8ZQL1"/>
<reference evidence="6" key="1">
    <citation type="submission" date="2022-05" db="EMBL/GenBank/DDBJ databases">
        <authorList>
            <person name="Oliphant S.A."/>
            <person name="Watson-Haigh N.S."/>
            <person name="Sumby K.M."/>
            <person name="Gardner J.M."/>
            <person name="Jiranek V."/>
        </authorList>
    </citation>
    <scope>NUCLEOTIDE SEQUENCE</scope>
    <source>
        <strain evidence="6">KI4_B1</strain>
    </source>
</reference>
<dbReference type="Pfam" id="PF00271">
    <property type="entry name" value="Helicase_C"/>
    <property type="match status" value="1"/>
</dbReference>
<gene>
    <name evidence="6" type="ORF">M3M40_04105</name>
</gene>
<keyword evidence="7" id="KW-1185">Reference proteome</keyword>
<dbReference type="SMART" id="SM00490">
    <property type="entry name" value="HELICc"/>
    <property type="match status" value="1"/>
</dbReference>
<evidence type="ECO:0000259" key="5">
    <source>
        <dbReference type="PROSITE" id="PS51194"/>
    </source>
</evidence>
<dbReference type="GO" id="GO:0006310">
    <property type="term" value="P:DNA recombination"/>
    <property type="evidence" value="ECO:0007669"/>
    <property type="project" value="TreeGrafter"/>
</dbReference>
<dbReference type="SMART" id="SM00487">
    <property type="entry name" value="DEXDc"/>
    <property type="match status" value="1"/>
</dbReference>
<dbReference type="PROSITE" id="PS51194">
    <property type="entry name" value="HELICASE_CTER"/>
    <property type="match status" value="1"/>
</dbReference>
<evidence type="ECO:0000259" key="4">
    <source>
        <dbReference type="PROSITE" id="PS51192"/>
    </source>
</evidence>
<keyword evidence="2" id="KW-0067">ATP-binding</keyword>
<dbReference type="RefSeq" id="WP_252766209.1">
    <property type="nucleotide sequence ID" value="NZ_CP097119.1"/>
</dbReference>
<dbReference type="InterPro" id="IPR006935">
    <property type="entry name" value="Helicase/UvrB_N"/>
</dbReference>
<dbReference type="GO" id="GO:0043138">
    <property type="term" value="F:3'-5' DNA helicase activity"/>
    <property type="evidence" value="ECO:0007669"/>
    <property type="project" value="TreeGrafter"/>
</dbReference>
<dbReference type="PROSITE" id="PS51192">
    <property type="entry name" value="HELICASE_ATP_BIND_1"/>
    <property type="match status" value="1"/>
</dbReference>
<evidence type="ECO:0000256" key="2">
    <source>
        <dbReference type="ARBA" id="ARBA00022840"/>
    </source>
</evidence>
<dbReference type="PANTHER" id="PTHR30580">
    <property type="entry name" value="PRIMOSOMAL PROTEIN N"/>
    <property type="match status" value="1"/>
</dbReference>
<evidence type="ECO:0000256" key="3">
    <source>
        <dbReference type="ARBA" id="ARBA00023125"/>
    </source>
</evidence>
<dbReference type="PANTHER" id="PTHR30580:SF1">
    <property type="entry name" value="COMF OPERON PROTEIN 1"/>
    <property type="match status" value="1"/>
</dbReference>
<dbReference type="GO" id="GO:0003677">
    <property type="term" value="F:DNA binding"/>
    <property type="evidence" value="ECO:0007669"/>
    <property type="project" value="UniProtKB-KW"/>
</dbReference>
<dbReference type="InterPro" id="IPR014001">
    <property type="entry name" value="Helicase_ATP-bd"/>
</dbReference>
<proteinExistence type="predicted"/>
<dbReference type="SUPFAM" id="SSF52540">
    <property type="entry name" value="P-loop containing nucleoside triphosphate hydrolases"/>
    <property type="match status" value="1"/>
</dbReference>
<keyword evidence="6" id="KW-0378">Hydrolase</keyword>
<feature type="domain" description="Helicase ATP-binding" evidence="4">
    <location>
        <begin position="111"/>
        <end position="263"/>
    </location>
</feature>
<dbReference type="GO" id="GO:0005524">
    <property type="term" value="F:ATP binding"/>
    <property type="evidence" value="ECO:0007669"/>
    <property type="project" value="UniProtKB-KW"/>
</dbReference>
<accession>A0A9Q8ZQL1</accession>
<dbReference type="Proteomes" id="UP001055911">
    <property type="component" value="Chromosome"/>
</dbReference>
<protein>
    <submittedName>
        <fullName evidence="6">DNA/RNA helicase</fullName>
    </submittedName>
</protein>
<name>A0A9Q8ZQL1_9LACO</name>
<dbReference type="EMBL" id="CP097119">
    <property type="protein sequence ID" value="USS88692.1"/>
    <property type="molecule type" value="Genomic_DNA"/>
</dbReference>
<evidence type="ECO:0000313" key="6">
    <source>
        <dbReference type="EMBL" id="USS88692.1"/>
    </source>
</evidence>